<evidence type="ECO:0000313" key="2">
    <source>
        <dbReference type="Proteomes" id="UP000519439"/>
    </source>
</evidence>
<evidence type="ECO:0008006" key="3">
    <source>
        <dbReference type="Google" id="ProtNLM"/>
    </source>
</evidence>
<dbReference type="SMART" id="SM00710">
    <property type="entry name" value="PbH1"/>
    <property type="match status" value="8"/>
</dbReference>
<dbReference type="Gene3D" id="2.160.20.10">
    <property type="entry name" value="Single-stranded right-handed beta-helix, Pectin lyase-like"/>
    <property type="match status" value="2"/>
</dbReference>
<dbReference type="RefSeq" id="WP_161634675.1">
    <property type="nucleotide sequence ID" value="NZ_JACIDC010000011.1"/>
</dbReference>
<dbReference type="EMBL" id="JACIDC010000011">
    <property type="protein sequence ID" value="MBB4041418.1"/>
    <property type="molecule type" value="Genomic_DNA"/>
</dbReference>
<evidence type="ECO:0000313" key="1">
    <source>
        <dbReference type="EMBL" id="MBB4041418.1"/>
    </source>
</evidence>
<dbReference type="AlphaFoldDB" id="A0A7W6N9F5"/>
<dbReference type="InterPro" id="IPR012334">
    <property type="entry name" value="Pectin_lyas_fold"/>
</dbReference>
<gene>
    <name evidence="1" type="ORF">GGR34_003095</name>
</gene>
<dbReference type="Gene3D" id="2.10.10.30">
    <property type="match status" value="1"/>
</dbReference>
<dbReference type="SUPFAM" id="SSF51126">
    <property type="entry name" value="Pectin lyase-like"/>
    <property type="match status" value="2"/>
</dbReference>
<comment type="caution">
    <text evidence="1">The sequence shown here is derived from an EMBL/GenBank/DDBJ whole genome shotgun (WGS) entry which is preliminary data.</text>
</comment>
<keyword evidence="2" id="KW-1185">Reference proteome</keyword>
<organism evidence="1 2">
    <name type="scientific">Microvirga flocculans</name>
    <dbReference type="NCBI Taxonomy" id="217168"/>
    <lineage>
        <taxon>Bacteria</taxon>
        <taxon>Pseudomonadati</taxon>
        <taxon>Pseudomonadota</taxon>
        <taxon>Alphaproteobacteria</taxon>
        <taxon>Hyphomicrobiales</taxon>
        <taxon>Methylobacteriaceae</taxon>
        <taxon>Microvirga</taxon>
    </lineage>
</organism>
<dbReference type="Proteomes" id="UP000519439">
    <property type="component" value="Unassembled WGS sequence"/>
</dbReference>
<reference evidence="1 2" key="1">
    <citation type="submission" date="2020-08" db="EMBL/GenBank/DDBJ databases">
        <title>Genomic Encyclopedia of Type Strains, Phase IV (KMG-IV): sequencing the most valuable type-strain genomes for metagenomic binning, comparative biology and taxonomic classification.</title>
        <authorList>
            <person name="Goeker M."/>
        </authorList>
    </citation>
    <scope>NUCLEOTIDE SEQUENCE [LARGE SCALE GENOMIC DNA]</scope>
    <source>
        <strain evidence="1 2">DSM 15743</strain>
    </source>
</reference>
<name>A0A7W6N9F5_9HYPH</name>
<dbReference type="InterPro" id="IPR006626">
    <property type="entry name" value="PbH1"/>
</dbReference>
<accession>A0A7W6N9F5</accession>
<proteinExistence type="predicted"/>
<dbReference type="InterPro" id="IPR011050">
    <property type="entry name" value="Pectin_lyase_fold/virulence"/>
</dbReference>
<sequence length="676" mass="71704">MLLSEPNRIPQVLDQGTAAEIAAYAGPMGELVFSSDTKRLYFQDGSTVGGIPLSYVSDGAQLFSCAINVMNYIPSELHDEIVARTSTVDLTEYLQSAANAASGKILCLPAGRYTISDSINLSSGTCLIGYNAELDGSSIPVATALGQRSAIKIDGSLGVPIEVIADISHGALSISVVSTAGLKAGDLLLVSSDQQYIDTVSDSNCRRGQIVRIKEIISPTQIMLIEPMEFGFSASSGAKIIKLEPAKQVGIYGIYIKLGGIGSGHNGIIANFCENLCVDSVVVVGGEDCSLALTGVVDSTIRRISVSDSTSPYLTSGIGQTGYGVGLFTATRNIDVADIYARNCRHAIAGGGTYPVHKINIQRVHSVACGLGSAAIDCHEPCFDWVFRDCHVSGGDAGYVLRGDRIHVSGGSIRRVAGRGVIVQNFLNRSDSQKDIVIDGLMINRTGGAAIMVGSADVPVSGVKILNVQVRLASDNGIYIYAGSENIEISNFDFEQFAFVPSGNNGSAIRLEGSSSQRIENVRLSSIRSRRAYHGAVQARYVKNIEIIACKSQANLGEAGWFQNCEDVQVDGGYWEGPPNSPIMALWFQDCDQVSVNNSHISMTNTQNSDGIRVSGTGTHKDFIFTGNIIDNAGRHSILTTNANNIIACNNIVYKAVSATKINLSGATSFINNNNI</sequence>
<protein>
    <recommendedName>
        <fullName evidence="3">Right handed beta helix domain-containing protein</fullName>
    </recommendedName>
</protein>